<reference evidence="2" key="1">
    <citation type="submission" date="2023-05" db="EMBL/GenBank/DDBJ databases">
        <authorList>
            <person name="Stuckert A."/>
        </authorList>
    </citation>
    <scope>NUCLEOTIDE SEQUENCE</scope>
</reference>
<gene>
    <name evidence="2" type="ORF">SPARVUS_LOCUS3554865</name>
</gene>
<protein>
    <submittedName>
        <fullName evidence="2">Uncharacterized protein</fullName>
    </submittedName>
</protein>
<feature type="compositionally biased region" description="Polar residues" evidence="1">
    <location>
        <begin position="35"/>
        <end position="59"/>
    </location>
</feature>
<name>A0ABN9BT43_9NEOB</name>
<keyword evidence="3" id="KW-1185">Reference proteome</keyword>
<feature type="region of interest" description="Disordered" evidence="1">
    <location>
        <begin position="21"/>
        <end position="70"/>
    </location>
</feature>
<feature type="non-terminal residue" evidence="2">
    <location>
        <position position="70"/>
    </location>
</feature>
<organism evidence="2 3">
    <name type="scientific">Staurois parvus</name>
    <dbReference type="NCBI Taxonomy" id="386267"/>
    <lineage>
        <taxon>Eukaryota</taxon>
        <taxon>Metazoa</taxon>
        <taxon>Chordata</taxon>
        <taxon>Craniata</taxon>
        <taxon>Vertebrata</taxon>
        <taxon>Euteleostomi</taxon>
        <taxon>Amphibia</taxon>
        <taxon>Batrachia</taxon>
        <taxon>Anura</taxon>
        <taxon>Neobatrachia</taxon>
        <taxon>Ranoidea</taxon>
        <taxon>Ranidae</taxon>
        <taxon>Staurois</taxon>
    </lineage>
</organism>
<sequence>MDGWNDKFVVRQAGLLPWEQRGTRRQAEESPVTCRVSQASQGSEQENTASQRQSGSATINLHRYRSRYRS</sequence>
<accession>A0ABN9BT43</accession>
<evidence type="ECO:0000313" key="3">
    <source>
        <dbReference type="Proteomes" id="UP001162483"/>
    </source>
</evidence>
<dbReference type="Proteomes" id="UP001162483">
    <property type="component" value="Unassembled WGS sequence"/>
</dbReference>
<comment type="caution">
    <text evidence="2">The sequence shown here is derived from an EMBL/GenBank/DDBJ whole genome shotgun (WGS) entry which is preliminary data.</text>
</comment>
<evidence type="ECO:0000313" key="2">
    <source>
        <dbReference type="EMBL" id="CAI9550684.1"/>
    </source>
</evidence>
<proteinExistence type="predicted"/>
<evidence type="ECO:0000256" key="1">
    <source>
        <dbReference type="SAM" id="MobiDB-lite"/>
    </source>
</evidence>
<dbReference type="EMBL" id="CATNWA010005752">
    <property type="protein sequence ID" value="CAI9550684.1"/>
    <property type="molecule type" value="Genomic_DNA"/>
</dbReference>